<dbReference type="RefSeq" id="WP_057839458.1">
    <property type="nucleotide sequence ID" value="NZ_LLXZ01000191.1"/>
</dbReference>
<dbReference type="OrthoDB" id="9807558at2"/>
<keyword evidence="2" id="KW-0238">DNA-binding</keyword>
<accession>A0A0R3KPR6</accession>
<dbReference type="PROSITE" id="PS51077">
    <property type="entry name" value="HTH_ICLR"/>
    <property type="match status" value="1"/>
</dbReference>
<dbReference type="NCBIfam" id="TIGR02431">
    <property type="entry name" value="pcaR_pcaU"/>
    <property type="match status" value="1"/>
</dbReference>
<dbReference type="GO" id="GO:0003700">
    <property type="term" value="F:DNA-binding transcription factor activity"/>
    <property type="evidence" value="ECO:0007669"/>
    <property type="project" value="TreeGrafter"/>
</dbReference>
<dbReference type="STRING" id="280332.CQ12_01225"/>
<dbReference type="FunFam" id="1.10.10.10:FF:000056">
    <property type="entry name" value="IclR family transcriptional regulator"/>
    <property type="match status" value="1"/>
</dbReference>
<evidence type="ECO:0000313" key="6">
    <source>
        <dbReference type="EMBL" id="KRQ97481.1"/>
    </source>
</evidence>
<evidence type="ECO:0000259" key="5">
    <source>
        <dbReference type="PROSITE" id="PS51078"/>
    </source>
</evidence>
<dbReference type="InterPro" id="IPR012794">
    <property type="entry name" value="PcaR_PcaU"/>
</dbReference>
<dbReference type="InterPro" id="IPR005471">
    <property type="entry name" value="Tscrpt_reg_IclR_N"/>
</dbReference>
<dbReference type="Pfam" id="PF09339">
    <property type="entry name" value="HTH_IclR"/>
    <property type="match status" value="1"/>
</dbReference>
<protein>
    <submittedName>
        <fullName evidence="6">IclR family transcriptional regulator</fullName>
    </submittedName>
</protein>
<keyword evidence="1" id="KW-0805">Transcription regulation</keyword>
<dbReference type="GO" id="GO:0045892">
    <property type="term" value="P:negative regulation of DNA-templated transcription"/>
    <property type="evidence" value="ECO:0007669"/>
    <property type="project" value="TreeGrafter"/>
</dbReference>
<dbReference type="GO" id="GO:0045893">
    <property type="term" value="P:positive regulation of DNA-templated transcription"/>
    <property type="evidence" value="ECO:0007669"/>
    <property type="project" value="InterPro"/>
</dbReference>
<evidence type="ECO:0000259" key="4">
    <source>
        <dbReference type="PROSITE" id="PS51077"/>
    </source>
</evidence>
<sequence>MPKLKRAGDADNRGATDFIESLDRGLRVLEVFGGSGQPMTLSDLAKAADLPRATARRILFTLERAGFVTTDGKLFRLMPRVLVLASSYLASNHVVSVLQPALDRLSSEAQEISSMAILDGNDVVFIARASPTRIFSAGIDIGYRLPAFCTSVGRVLLSRLSDDELAKALGAMDLAPLTPFTVTDKKLLLKTITGDRAAGYSLVDREAEPGFRSISVPVRRYDGAIVAAINMGAHVDRVSSAEMVEHFLPRLQETVASVKSMLV</sequence>
<dbReference type="InterPro" id="IPR036390">
    <property type="entry name" value="WH_DNA-bd_sf"/>
</dbReference>
<dbReference type="PANTHER" id="PTHR30136:SF34">
    <property type="entry name" value="TRANSCRIPTIONAL REGULATOR"/>
    <property type="match status" value="1"/>
</dbReference>
<dbReference type="InterPro" id="IPR014757">
    <property type="entry name" value="Tscrpt_reg_IclR_C"/>
</dbReference>
<dbReference type="InterPro" id="IPR036388">
    <property type="entry name" value="WH-like_DNA-bd_sf"/>
</dbReference>
<dbReference type="EMBL" id="LLXZ01000191">
    <property type="protein sequence ID" value="KRQ97481.1"/>
    <property type="molecule type" value="Genomic_DNA"/>
</dbReference>
<name>A0A0R3KPR6_9BRAD</name>
<dbReference type="GO" id="GO:0046278">
    <property type="term" value="P:3,4-dihydroxybenzoate metabolic process"/>
    <property type="evidence" value="ECO:0007669"/>
    <property type="project" value="InterPro"/>
</dbReference>
<dbReference type="Pfam" id="PF01614">
    <property type="entry name" value="IclR_C"/>
    <property type="match status" value="1"/>
</dbReference>
<dbReference type="Proteomes" id="UP000050863">
    <property type="component" value="Unassembled WGS sequence"/>
</dbReference>
<feature type="domain" description="IclR-ED" evidence="5">
    <location>
        <begin position="80"/>
        <end position="263"/>
    </location>
</feature>
<dbReference type="GO" id="GO:0003677">
    <property type="term" value="F:DNA binding"/>
    <property type="evidence" value="ECO:0007669"/>
    <property type="project" value="UniProtKB-KW"/>
</dbReference>
<gene>
    <name evidence="6" type="ORF">CQ12_01225</name>
</gene>
<dbReference type="SUPFAM" id="SSF55781">
    <property type="entry name" value="GAF domain-like"/>
    <property type="match status" value="1"/>
</dbReference>
<evidence type="ECO:0000256" key="1">
    <source>
        <dbReference type="ARBA" id="ARBA00023015"/>
    </source>
</evidence>
<evidence type="ECO:0000256" key="3">
    <source>
        <dbReference type="ARBA" id="ARBA00023163"/>
    </source>
</evidence>
<dbReference type="PROSITE" id="PS51078">
    <property type="entry name" value="ICLR_ED"/>
    <property type="match status" value="1"/>
</dbReference>
<keyword evidence="7" id="KW-1185">Reference proteome</keyword>
<dbReference type="InterPro" id="IPR029016">
    <property type="entry name" value="GAF-like_dom_sf"/>
</dbReference>
<dbReference type="PANTHER" id="PTHR30136">
    <property type="entry name" value="HELIX-TURN-HELIX TRANSCRIPTIONAL REGULATOR, ICLR FAMILY"/>
    <property type="match status" value="1"/>
</dbReference>
<evidence type="ECO:0000256" key="2">
    <source>
        <dbReference type="ARBA" id="ARBA00023125"/>
    </source>
</evidence>
<dbReference type="SUPFAM" id="SSF46785">
    <property type="entry name" value="Winged helix' DNA-binding domain"/>
    <property type="match status" value="1"/>
</dbReference>
<dbReference type="Gene3D" id="1.10.10.10">
    <property type="entry name" value="Winged helix-like DNA-binding domain superfamily/Winged helix DNA-binding domain"/>
    <property type="match status" value="1"/>
</dbReference>
<keyword evidence="3" id="KW-0804">Transcription</keyword>
<reference evidence="6 7" key="1">
    <citation type="submission" date="2014-03" db="EMBL/GenBank/DDBJ databases">
        <title>Bradyrhizobium valentinum sp. nov., isolated from effective nodules of Lupinus mariae-josephae, a lupine endemic of basic-lime soils in Eastern Spain.</title>
        <authorList>
            <person name="Duran D."/>
            <person name="Rey L."/>
            <person name="Navarro A."/>
            <person name="Busquets A."/>
            <person name="Imperial J."/>
            <person name="Ruiz-Argueso T."/>
        </authorList>
    </citation>
    <scope>NUCLEOTIDE SEQUENCE [LARGE SCALE GENOMIC DNA]</scope>
    <source>
        <strain evidence="6 7">PAC68</strain>
    </source>
</reference>
<organism evidence="6 7">
    <name type="scientific">Bradyrhizobium jicamae</name>
    <dbReference type="NCBI Taxonomy" id="280332"/>
    <lineage>
        <taxon>Bacteria</taxon>
        <taxon>Pseudomonadati</taxon>
        <taxon>Pseudomonadota</taxon>
        <taxon>Alphaproteobacteria</taxon>
        <taxon>Hyphomicrobiales</taxon>
        <taxon>Nitrobacteraceae</taxon>
        <taxon>Bradyrhizobium</taxon>
    </lineage>
</organism>
<feature type="domain" description="HTH iclR-type" evidence="4">
    <location>
        <begin position="19"/>
        <end position="79"/>
    </location>
</feature>
<dbReference type="Gene3D" id="3.30.450.40">
    <property type="match status" value="1"/>
</dbReference>
<evidence type="ECO:0000313" key="7">
    <source>
        <dbReference type="Proteomes" id="UP000050863"/>
    </source>
</evidence>
<dbReference type="InterPro" id="IPR050707">
    <property type="entry name" value="HTH_MetabolicPath_Reg"/>
</dbReference>
<dbReference type="SMART" id="SM00346">
    <property type="entry name" value="HTH_ICLR"/>
    <property type="match status" value="1"/>
</dbReference>
<dbReference type="AlphaFoldDB" id="A0A0R3KPR6"/>
<proteinExistence type="predicted"/>
<comment type="caution">
    <text evidence="6">The sequence shown here is derived from an EMBL/GenBank/DDBJ whole genome shotgun (WGS) entry which is preliminary data.</text>
</comment>